<dbReference type="RefSeq" id="WP_280653062.1">
    <property type="nucleotide sequence ID" value="NZ_JANQDH010000012.1"/>
</dbReference>
<evidence type="ECO:0000313" key="2">
    <source>
        <dbReference type="Proteomes" id="UP001159387"/>
    </source>
</evidence>
<name>A0AA43GQQ6_9CYAN</name>
<evidence type="ECO:0000313" key="1">
    <source>
        <dbReference type="EMBL" id="MDH6059042.1"/>
    </source>
</evidence>
<protein>
    <submittedName>
        <fullName evidence="1">Uncharacterized protein</fullName>
    </submittedName>
</protein>
<sequence>MAKHHKSKKLLVEGKDDLRVIPELIEKNGIYWGDNEKQGIVLIEECGGFTNITSDLISTELQARGLTHLGLMVDADDDADSRWQSLRDTILSSLSNHNSIDIPERIPETGLIVNTPDGQKFGVWIMPDNIIPGMLETFLGYMIPQQGESLWQYAQKVAREAKKQGAKFKDSYIEKAAIYTWLAWQEEPGRQIHQAIKYNIFNPQDPRVQVFITWFEKMYDL</sequence>
<comment type="caution">
    <text evidence="1">The sequence shown here is derived from an EMBL/GenBank/DDBJ whole genome shotgun (WGS) entry which is preliminary data.</text>
</comment>
<dbReference type="Pfam" id="PF11536">
    <property type="entry name" value="DUF3226"/>
    <property type="match status" value="1"/>
</dbReference>
<dbReference type="InterPro" id="IPR024508">
    <property type="entry name" value="DUF3226"/>
</dbReference>
<keyword evidence="2" id="KW-1185">Reference proteome</keyword>
<dbReference type="AlphaFoldDB" id="A0AA43GQQ6"/>
<proteinExistence type="predicted"/>
<accession>A0AA43GQQ6</accession>
<gene>
    <name evidence="1" type="ORF">NWP17_01045</name>
</gene>
<dbReference type="Proteomes" id="UP001159387">
    <property type="component" value="Unassembled WGS sequence"/>
</dbReference>
<dbReference type="EMBL" id="JANQDH010000012">
    <property type="protein sequence ID" value="MDH6059042.1"/>
    <property type="molecule type" value="Genomic_DNA"/>
</dbReference>
<organism evidence="1 2">
    <name type="scientific">Chrysosporum bergii ANA360D</name>
    <dbReference type="NCBI Taxonomy" id="617107"/>
    <lineage>
        <taxon>Bacteria</taxon>
        <taxon>Bacillati</taxon>
        <taxon>Cyanobacteriota</taxon>
        <taxon>Cyanophyceae</taxon>
        <taxon>Nostocales</taxon>
        <taxon>Nodulariaceae</taxon>
        <taxon>Chrysosporum</taxon>
    </lineage>
</organism>
<reference evidence="1 2" key="1">
    <citation type="journal article" date="2023" name="J. Phycol.">
        <title>Chrysosporum ovalisporum is synonymous with the true-branching cyanobacterium Umezakia natans (Nostocales/Aphanizomenonaceae).</title>
        <authorList>
            <person name="McGregor G.B."/>
            <person name="Sendall B.C."/>
            <person name="Niiyama Y."/>
            <person name="Tuji A."/>
            <person name="Willis A."/>
        </authorList>
    </citation>
    <scope>NUCLEOTIDE SEQUENCE [LARGE SCALE GENOMIC DNA]</scope>
    <source>
        <strain evidence="1 2">ANA360D</strain>
    </source>
</reference>